<dbReference type="CDD" id="cd07821">
    <property type="entry name" value="PYR_PYL_RCAR_like"/>
    <property type="match status" value="1"/>
</dbReference>
<proteinExistence type="predicted"/>
<dbReference type="PANTHER" id="PTHR39332:SF7">
    <property type="entry name" value="SRPBCC FAMILY PROTEIN"/>
    <property type="match status" value="1"/>
</dbReference>
<dbReference type="PANTHER" id="PTHR39332">
    <property type="entry name" value="BLL4707 PROTEIN"/>
    <property type="match status" value="1"/>
</dbReference>
<accession>A0ABP9QBB0</accession>
<organism evidence="1 2">
    <name type="scientific">Pseudonocardia eucalypti</name>
    <dbReference type="NCBI Taxonomy" id="648755"/>
    <lineage>
        <taxon>Bacteria</taxon>
        <taxon>Bacillati</taxon>
        <taxon>Actinomycetota</taxon>
        <taxon>Actinomycetes</taxon>
        <taxon>Pseudonocardiales</taxon>
        <taxon>Pseudonocardiaceae</taxon>
        <taxon>Pseudonocardia</taxon>
    </lineage>
</organism>
<reference evidence="2" key="1">
    <citation type="journal article" date="2019" name="Int. J. Syst. Evol. Microbiol.">
        <title>The Global Catalogue of Microorganisms (GCM) 10K type strain sequencing project: providing services to taxonomists for standard genome sequencing and annotation.</title>
        <authorList>
            <consortium name="The Broad Institute Genomics Platform"/>
            <consortium name="The Broad Institute Genome Sequencing Center for Infectious Disease"/>
            <person name="Wu L."/>
            <person name="Ma J."/>
        </authorList>
    </citation>
    <scope>NUCLEOTIDE SEQUENCE [LARGE SCALE GENOMIC DNA]</scope>
    <source>
        <strain evidence="2">JCM 18303</strain>
    </source>
</reference>
<comment type="caution">
    <text evidence="1">The sequence shown here is derived from an EMBL/GenBank/DDBJ whole genome shotgun (WGS) entry which is preliminary data.</text>
</comment>
<dbReference type="Proteomes" id="UP001428817">
    <property type="component" value="Unassembled WGS sequence"/>
</dbReference>
<dbReference type="InterPro" id="IPR023393">
    <property type="entry name" value="START-like_dom_sf"/>
</dbReference>
<dbReference type="RefSeq" id="WP_185059295.1">
    <property type="nucleotide sequence ID" value="NZ_BAABJP010000015.1"/>
</dbReference>
<sequence>MTHAYYSTVLDHPVERVWAEIRDFGSYEWAGAGYAATLEDGRPGDAVGCVRRIPVPDGPPMRQRLLAHSDLDRGYTYEVCEPSPLGVTDYRATLRLVPITDGDRCLAEWSATFECPPADRADRVAQFRDRGFAVWLGSLRAALGAGEIMVDRT</sequence>
<evidence type="ECO:0000313" key="1">
    <source>
        <dbReference type="EMBL" id="GAA5157576.1"/>
    </source>
</evidence>
<protein>
    <submittedName>
        <fullName evidence="1">SRPBCC family protein</fullName>
    </submittedName>
</protein>
<dbReference type="SUPFAM" id="SSF55961">
    <property type="entry name" value="Bet v1-like"/>
    <property type="match status" value="1"/>
</dbReference>
<dbReference type="InterPro" id="IPR019587">
    <property type="entry name" value="Polyketide_cyclase/dehydratase"/>
</dbReference>
<dbReference type="Pfam" id="PF10604">
    <property type="entry name" value="Polyketide_cyc2"/>
    <property type="match status" value="1"/>
</dbReference>
<keyword evidence="2" id="KW-1185">Reference proteome</keyword>
<gene>
    <name evidence="1" type="ORF">GCM10023321_36020</name>
</gene>
<name>A0ABP9QBB0_9PSEU</name>
<evidence type="ECO:0000313" key="2">
    <source>
        <dbReference type="Proteomes" id="UP001428817"/>
    </source>
</evidence>
<dbReference type="EMBL" id="BAABJP010000015">
    <property type="protein sequence ID" value="GAA5157576.1"/>
    <property type="molecule type" value="Genomic_DNA"/>
</dbReference>
<dbReference type="Gene3D" id="3.30.530.20">
    <property type="match status" value="1"/>
</dbReference>